<dbReference type="SUPFAM" id="SSF82866">
    <property type="entry name" value="Multidrug efflux transporter AcrB transmembrane domain"/>
    <property type="match status" value="2"/>
</dbReference>
<dbReference type="PRINTS" id="PR00702">
    <property type="entry name" value="ACRIFLAVINRP"/>
</dbReference>
<feature type="transmembrane region" description="Helical" evidence="2">
    <location>
        <begin position="435"/>
        <end position="456"/>
    </location>
</feature>
<feature type="transmembrane region" description="Helical" evidence="2">
    <location>
        <begin position="902"/>
        <end position="920"/>
    </location>
</feature>
<proteinExistence type="predicted"/>
<feature type="transmembrane region" description="Helical" evidence="2">
    <location>
        <begin position="530"/>
        <end position="548"/>
    </location>
</feature>
<evidence type="ECO:0000313" key="3">
    <source>
        <dbReference type="EMBL" id="MFD1696366.1"/>
    </source>
</evidence>
<dbReference type="Gene3D" id="3.30.70.1440">
    <property type="entry name" value="Multidrug efflux transporter AcrB pore domain"/>
    <property type="match status" value="1"/>
</dbReference>
<feature type="transmembrane region" description="Helical" evidence="2">
    <location>
        <begin position="334"/>
        <end position="354"/>
    </location>
</feature>
<protein>
    <submittedName>
        <fullName evidence="3">Efflux RND transporter permease subunit</fullName>
    </submittedName>
</protein>
<dbReference type="Proteomes" id="UP001597327">
    <property type="component" value="Unassembled WGS sequence"/>
</dbReference>
<gene>
    <name evidence="3" type="ORF">ACFSC7_12625</name>
</gene>
<keyword evidence="2" id="KW-0812">Transmembrane</keyword>
<organism evidence="3 4">
    <name type="scientific">Roseibium aestuarii</name>
    <dbReference type="NCBI Taxonomy" id="2600299"/>
    <lineage>
        <taxon>Bacteria</taxon>
        <taxon>Pseudomonadati</taxon>
        <taxon>Pseudomonadota</taxon>
        <taxon>Alphaproteobacteria</taxon>
        <taxon>Hyphomicrobiales</taxon>
        <taxon>Stappiaceae</taxon>
        <taxon>Roseibium</taxon>
    </lineage>
</organism>
<feature type="transmembrane region" description="Helical" evidence="2">
    <location>
        <begin position="926"/>
        <end position="952"/>
    </location>
</feature>
<dbReference type="Gene3D" id="1.20.1640.10">
    <property type="entry name" value="Multidrug efflux transporter AcrB transmembrane domain"/>
    <property type="match status" value="2"/>
</dbReference>
<reference evidence="4" key="1">
    <citation type="journal article" date="2019" name="Int. J. Syst. Evol. Microbiol.">
        <title>The Global Catalogue of Microorganisms (GCM) 10K type strain sequencing project: providing services to taxonomists for standard genome sequencing and annotation.</title>
        <authorList>
            <consortium name="The Broad Institute Genomics Platform"/>
            <consortium name="The Broad Institute Genome Sequencing Center for Infectious Disease"/>
            <person name="Wu L."/>
            <person name="Ma J."/>
        </authorList>
    </citation>
    <scope>NUCLEOTIDE SEQUENCE [LARGE SCALE GENOMIC DNA]</scope>
    <source>
        <strain evidence="4">JCM 3369</strain>
    </source>
</reference>
<dbReference type="InterPro" id="IPR001036">
    <property type="entry name" value="Acrflvin-R"/>
</dbReference>
<feature type="transmembrane region" description="Helical" evidence="2">
    <location>
        <begin position="973"/>
        <end position="992"/>
    </location>
</feature>
<dbReference type="RefSeq" id="WP_149892748.1">
    <property type="nucleotide sequence ID" value="NZ_JBHUFA010000004.1"/>
</dbReference>
<dbReference type="Gene3D" id="3.30.70.1320">
    <property type="entry name" value="Multidrug efflux transporter AcrB pore domain like"/>
    <property type="match status" value="1"/>
</dbReference>
<evidence type="ECO:0000313" key="4">
    <source>
        <dbReference type="Proteomes" id="UP001597327"/>
    </source>
</evidence>
<dbReference type="EMBL" id="JBHUFA010000004">
    <property type="protein sequence ID" value="MFD1696366.1"/>
    <property type="molecule type" value="Genomic_DNA"/>
</dbReference>
<keyword evidence="2" id="KW-1133">Transmembrane helix</keyword>
<evidence type="ECO:0000256" key="2">
    <source>
        <dbReference type="SAM" id="Phobius"/>
    </source>
</evidence>
<dbReference type="Gene3D" id="3.30.2090.10">
    <property type="entry name" value="Multidrug efflux transporter AcrB TolC docking domain, DN and DC subdomains"/>
    <property type="match status" value="2"/>
</dbReference>
<dbReference type="Pfam" id="PF00873">
    <property type="entry name" value="ACR_tran"/>
    <property type="match status" value="1"/>
</dbReference>
<comment type="caution">
    <text evidence="3">The sequence shown here is derived from an EMBL/GenBank/DDBJ whole genome shotgun (WGS) entry which is preliminary data.</text>
</comment>
<dbReference type="SUPFAM" id="SSF82714">
    <property type="entry name" value="Multidrug efflux transporter AcrB TolC docking domain, DN and DC subdomains"/>
    <property type="match status" value="2"/>
</dbReference>
<evidence type="ECO:0000256" key="1">
    <source>
        <dbReference type="SAM" id="MobiDB-lite"/>
    </source>
</evidence>
<dbReference type="PANTHER" id="PTHR32063">
    <property type="match status" value="1"/>
</dbReference>
<keyword evidence="4" id="KW-1185">Reference proteome</keyword>
<keyword evidence="2" id="KW-0472">Membrane</keyword>
<dbReference type="InterPro" id="IPR027463">
    <property type="entry name" value="AcrB_DN_DC_subdom"/>
</dbReference>
<dbReference type="PANTHER" id="PTHR32063:SF33">
    <property type="entry name" value="RND SUPERFAMILY EFFLUX PUMP PERMEASE COMPONENT"/>
    <property type="match status" value="1"/>
</dbReference>
<accession>A0ABW4K060</accession>
<dbReference type="Gene3D" id="3.30.70.1430">
    <property type="entry name" value="Multidrug efflux transporter AcrB pore domain"/>
    <property type="match status" value="2"/>
</dbReference>
<feature type="region of interest" description="Disordered" evidence="1">
    <location>
        <begin position="217"/>
        <end position="236"/>
    </location>
</feature>
<feature type="transmembrane region" description="Helical" evidence="2">
    <location>
        <begin position="387"/>
        <end position="406"/>
    </location>
</feature>
<dbReference type="SUPFAM" id="SSF82693">
    <property type="entry name" value="Multidrug efflux transporter AcrB pore domain, PN1, PN2, PC1 and PC2 subdomains"/>
    <property type="match status" value="2"/>
</dbReference>
<feature type="transmembrane region" description="Helical" evidence="2">
    <location>
        <begin position="463"/>
        <end position="481"/>
    </location>
</feature>
<sequence>MQGSKAWSGLLDYMVNHRTAANLLLCIMLFGGIAAGLNIRTQYFPDIVREQVNVTVTWPGAGPEDMDRAVVEILGPQLLSVDGVSEASSVAREGRATLELEFEANWDMGKATDEVKALVDQAKSNLPEGVDEPRVTRSNFRDRVTNVVIYGPIDEDQLSRFAEDLQTRLFQKGVTRVSISGTADPVIRVTASEGRLIRHDLQLSDLAEALKREMDTTPAGEINNGGARLRTGNERRTEEELGNIVVKTPAQGEKLLLRDVATLETEGVEAGRAFYHKGMPAVVLRIDRNATGDTISLQRQVEATVAEFQSTLPKGTVAQLTETRSQGIIDRLNILIENGIFGLLLVLGFLFLFLSARTAFWVAMGIPVAMAATVGLMFAFGLTLNMISVFALIICLGIVVDDAIVVGEHADFLARRGYSPAQAAALSARRMALPVFSASITTVIAFSGLTTIGGFFGTMIASIPWVVSVVLVASLVESFLILPAHMRHALAAPHKTSWYDLPNKLFNIGFAWFLRRLFRPFMGLVIGLRYPVMGFAIMGLLLTSLLYFNGTVQWRFFNAPERGVISANIAMLPGATRADTEAMIAEMQRALDKVDADYAQAHGAAPVIFSLATVGGNEGRGLQVADSKDTDQLGGFSIELIDPDLRDYSAFQFIGDWQKEIRRSPLLETLALRGERSGPGGDAIDVELYGPSTETLKEAAEYLKQALAGYEGVSGLEDTLSYDKTELNLTLTPRGEALGFTTDSVARVLRDRLSGIEVAEFPVGRRTATVKVSLPDEETDSAFIYETRVRTPAGTYVALSEIVNVDSSFGFASVRRQNGLRTLKVTGSVSEDDPEAANRILSRLEDTLLPEVKARFDVDSAVRGLAEQERDFLSDALLGFGLCLGGIYLTLAWVFASWTRPIVVILIIPFGSMGMLWGHYWHGLPLSMFSIVGFIGMAGIIINDSIVLVTTIDEYARTRPFLSAVVEGVCDRLRAVILTSATTVFGLAPLLFETSRQAQFLLPTVITLAYGLGFGLFLVILVTPAVLAIQNDIGGLMRTGRRLARVPFGRRKGLGRPARPLDQPAE</sequence>
<feature type="transmembrane region" description="Helical" evidence="2">
    <location>
        <begin position="1004"/>
        <end position="1029"/>
    </location>
</feature>
<name>A0ABW4K060_9HYPH</name>
<feature type="transmembrane region" description="Helical" evidence="2">
    <location>
        <begin position="876"/>
        <end position="895"/>
    </location>
</feature>
<feature type="transmembrane region" description="Helical" evidence="2">
    <location>
        <begin position="20"/>
        <end position="39"/>
    </location>
</feature>